<dbReference type="EMBL" id="JBDJPC010000012">
    <property type="protein sequence ID" value="KAL1489355.1"/>
    <property type="molecule type" value="Genomic_DNA"/>
</dbReference>
<name>A0ABD1E4U3_HYPHA</name>
<organism evidence="2 3">
    <name type="scientific">Hypothenemus hampei</name>
    <name type="common">Coffee berry borer</name>
    <dbReference type="NCBI Taxonomy" id="57062"/>
    <lineage>
        <taxon>Eukaryota</taxon>
        <taxon>Metazoa</taxon>
        <taxon>Ecdysozoa</taxon>
        <taxon>Arthropoda</taxon>
        <taxon>Hexapoda</taxon>
        <taxon>Insecta</taxon>
        <taxon>Pterygota</taxon>
        <taxon>Neoptera</taxon>
        <taxon>Endopterygota</taxon>
        <taxon>Coleoptera</taxon>
        <taxon>Polyphaga</taxon>
        <taxon>Cucujiformia</taxon>
        <taxon>Curculionidae</taxon>
        <taxon>Scolytinae</taxon>
        <taxon>Hypothenemus</taxon>
    </lineage>
</organism>
<dbReference type="Proteomes" id="UP001566132">
    <property type="component" value="Unassembled WGS sequence"/>
</dbReference>
<dbReference type="AlphaFoldDB" id="A0ABD1E4U3"/>
<dbReference type="PANTHER" id="PTHR12243:SF67">
    <property type="entry name" value="COREPRESSOR OF PANGOLIN, ISOFORM A-RELATED"/>
    <property type="match status" value="1"/>
</dbReference>
<comment type="caution">
    <text evidence="2">The sequence shown here is derived from an EMBL/GenBank/DDBJ whole genome shotgun (WGS) entry which is preliminary data.</text>
</comment>
<dbReference type="Pfam" id="PF10545">
    <property type="entry name" value="MADF_DNA_bdg"/>
    <property type="match status" value="1"/>
</dbReference>
<dbReference type="InterPro" id="IPR039353">
    <property type="entry name" value="TF_Adf1"/>
</dbReference>
<feature type="domain" description="MADF" evidence="1">
    <location>
        <begin position="3"/>
        <end position="77"/>
    </location>
</feature>
<reference evidence="2 3" key="1">
    <citation type="submission" date="2024-05" db="EMBL/GenBank/DDBJ databases">
        <title>Genetic variation in Jamaican populations of the coffee berry borer (Hypothenemus hampei).</title>
        <authorList>
            <person name="Errbii M."/>
            <person name="Myrie A."/>
        </authorList>
    </citation>
    <scope>NUCLEOTIDE SEQUENCE [LARGE SCALE GENOMIC DNA]</scope>
    <source>
        <strain evidence="2">JA-Hopewell-2020-01-JO</strain>
        <tissue evidence="2">Whole body</tissue>
    </source>
</reference>
<protein>
    <recommendedName>
        <fullName evidence="1">MADF domain-containing protein</fullName>
    </recommendedName>
</protein>
<keyword evidence="3" id="KW-1185">Reference proteome</keyword>
<dbReference type="PANTHER" id="PTHR12243">
    <property type="entry name" value="MADF DOMAIN TRANSCRIPTION FACTOR"/>
    <property type="match status" value="1"/>
</dbReference>
<evidence type="ECO:0000313" key="3">
    <source>
        <dbReference type="Proteomes" id="UP001566132"/>
    </source>
</evidence>
<evidence type="ECO:0000313" key="2">
    <source>
        <dbReference type="EMBL" id="KAL1489355.1"/>
    </source>
</evidence>
<gene>
    <name evidence="2" type="ORF">ABEB36_014268</name>
</gene>
<accession>A0ABD1E4U3</accession>
<dbReference type="PROSITE" id="PS51029">
    <property type="entry name" value="MADF"/>
    <property type="match status" value="1"/>
</dbReference>
<proteinExistence type="predicted"/>
<dbReference type="InterPro" id="IPR006578">
    <property type="entry name" value="MADF-dom"/>
</dbReference>
<sequence length="77" mass="9097">MEKLIEVVRNNPILYDTSHQDYIRTKLKEDLWEKIAKELNYTNDENHHSFHTNIIDDYICTLDLSAGGTFLDHSNFV</sequence>
<evidence type="ECO:0000259" key="1">
    <source>
        <dbReference type="PROSITE" id="PS51029"/>
    </source>
</evidence>